<protein>
    <recommendedName>
        <fullName evidence="7">Major facilitator superfamily (MFS) profile domain-containing protein</fullName>
    </recommendedName>
</protein>
<feature type="transmembrane region" description="Helical" evidence="6">
    <location>
        <begin position="454"/>
        <end position="475"/>
    </location>
</feature>
<feature type="transmembrane region" description="Helical" evidence="6">
    <location>
        <begin position="22"/>
        <end position="45"/>
    </location>
</feature>
<name>A0ABN8PPM3_9CNID</name>
<evidence type="ECO:0000256" key="6">
    <source>
        <dbReference type="SAM" id="Phobius"/>
    </source>
</evidence>
<dbReference type="PROSITE" id="PS50850">
    <property type="entry name" value="MFS"/>
    <property type="match status" value="2"/>
</dbReference>
<dbReference type="Pfam" id="PF00083">
    <property type="entry name" value="Sugar_tr"/>
    <property type="match status" value="2"/>
</dbReference>
<dbReference type="PROSITE" id="PS00217">
    <property type="entry name" value="SUGAR_TRANSPORT_2"/>
    <property type="match status" value="2"/>
</dbReference>
<feature type="transmembrane region" description="Helical" evidence="6">
    <location>
        <begin position="138"/>
        <end position="161"/>
    </location>
</feature>
<dbReference type="Proteomes" id="UP001159405">
    <property type="component" value="Unassembled WGS sequence"/>
</dbReference>
<dbReference type="InterPro" id="IPR005829">
    <property type="entry name" value="Sugar_transporter_CS"/>
</dbReference>
<feature type="domain" description="Major facilitator superfamily (MFS) profile" evidence="7">
    <location>
        <begin position="683"/>
        <end position="1146"/>
    </location>
</feature>
<evidence type="ECO:0000256" key="3">
    <source>
        <dbReference type="ARBA" id="ARBA00022989"/>
    </source>
</evidence>
<keyword evidence="4 6" id="KW-0472">Membrane</keyword>
<feature type="transmembrane region" description="Helical" evidence="6">
    <location>
        <begin position="303"/>
        <end position="321"/>
    </location>
</feature>
<feature type="transmembrane region" description="Helical" evidence="6">
    <location>
        <begin position="167"/>
        <end position="184"/>
    </location>
</feature>
<gene>
    <name evidence="8" type="ORF">PLOB_00044580</name>
</gene>
<feature type="transmembrane region" description="Helical" evidence="6">
    <location>
        <begin position="106"/>
        <end position="126"/>
    </location>
</feature>
<feature type="transmembrane region" description="Helical" evidence="6">
    <location>
        <begin position="764"/>
        <end position="784"/>
    </location>
</feature>
<reference evidence="8 9" key="1">
    <citation type="submission" date="2022-05" db="EMBL/GenBank/DDBJ databases">
        <authorList>
            <consortium name="Genoscope - CEA"/>
            <person name="William W."/>
        </authorList>
    </citation>
    <scope>NUCLEOTIDE SEQUENCE [LARGE SCALE GENOMIC DNA]</scope>
</reference>
<feature type="transmembrane region" description="Helical" evidence="6">
    <location>
        <begin position="1061"/>
        <end position="1081"/>
    </location>
</feature>
<feature type="transmembrane region" description="Helical" evidence="6">
    <location>
        <begin position="796"/>
        <end position="820"/>
    </location>
</feature>
<feature type="transmembrane region" description="Helical" evidence="6">
    <location>
        <begin position="196"/>
        <end position="217"/>
    </location>
</feature>
<feature type="transmembrane region" description="Helical" evidence="6">
    <location>
        <begin position="363"/>
        <end position="382"/>
    </location>
</feature>
<dbReference type="SUPFAM" id="SSF103473">
    <property type="entry name" value="MFS general substrate transporter"/>
    <property type="match status" value="2"/>
</dbReference>
<dbReference type="InterPro" id="IPR036259">
    <property type="entry name" value="MFS_trans_sf"/>
</dbReference>
<feature type="transmembrane region" description="Helical" evidence="6">
    <location>
        <begin position="1121"/>
        <end position="1141"/>
    </location>
</feature>
<feature type="transmembrane region" description="Helical" evidence="6">
    <location>
        <begin position="826"/>
        <end position="846"/>
    </location>
</feature>
<evidence type="ECO:0000256" key="4">
    <source>
        <dbReference type="ARBA" id="ARBA00023136"/>
    </source>
</evidence>
<keyword evidence="2 6" id="KW-0812">Transmembrane</keyword>
<keyword evidence="9" id="KW-1185">Reference proteome</keyword>
<evidence type="ECO:0000313" key="8">
    <source>
        <dbReference type="EMBL" id="CAH3145561.1"/>
    </source>
</evidence>
<evidence type="ECO:0000313" key="9">
    <source>
        <dbReference type="Proteomes" id="UP001159405"/>
    </source>
</evidence>
<feature type="transmembrane region" description="Helical" evidence="6">
    <location>
        <begin position="882"/>
        <end position="900"/>
    </location>
</feature>
<comment type="subcellular location">
    <subcellularLocation>
        <location evidence="1">Membrane</location>
        <topology evidence="1">Multi-pass membrane protein</topology>
    </subcellularLocation>
</comment>
<feature type="transmembrane region" description="Helical" evidence="6">
    <location>
        <begin position="536"/>
        <end position="555"/>
    </location>
</feature>
<feature type="region of interest" description="Disordered" evidence="5">
    <location>
        <begin position="1157"/>
        <end position="1183"/>
    </location>
</feature>
<feature type="domain" description="Major facilitator superfamily (MFS) profile" evidence="7">
    <location>
        <begin position="23"/>
        <end position="479"/>
    </location>
</feature>
<dbReference type="CDD" id="cd17317">
    <property type="entry name" value="MFS_SLC22"/>
    <property type="match status" value="2"/>
</dbReference>
<dbReference type="PANTHER" id="PTHR24064">
    <property type="entry name" value="SOLUTE CARRIER FAMILY 22 MEMBER"/>
    <property type="match status" value="1"/>
</dbReference>
<feature type="transmembrane region" description="Helical" evidence="6">
    <location>
        <begin position="394"/>
        <end position="414"/>
    </location>
</feature>
<evidence type="ECO:0000256" key="5">
    <source>
        <dbReference type="SAM" id="MobiDB-lite"/>
    </source>
</evidence>
<dbReference type="InterPro" id="IPR005828">
    <property type="entry name" value="MFS_sugar_transport-like"/>
</dbReference>
<comment type="caution">
    <text evidence="8">The sequence shown here is derived from an EMBL/GenBank/DDBJ whole genome shotgun (WGS) entry which is preliminary data.</text>
</comment>
<feature type="transmembrane region" description="Helical" evidence="6">
    <location>
        <begin position="964"/>
        <end position="986"/>
    </location>
</feature>
<evidence type="ECO:0000256" key="1">
    <source>
        <dbReference type="ARBA" id="ARBA00004141"/>
    </source>
</evidence>
<evidence type="ECO:0000259" key="7">
    <source>
        <dbReference type="PROSITE" id="PS50850"/>
    </source>
</evidence>
<feature type="transmembrane region" description="Helical" evidence="6">
    <location>
        <begin position="594"/>
        <end position="621"/>
    </location>
</feature>
<dbReference type="InterPro" id="IPR020846">
    <property type="entry name" value="MFS_dom"/>
</dbReference>
<feature type="transmembrane region" description="Helical" evidence="6">
    <location>
        <begin position="853"/>
        <end position="876"/>
    </location>
</feature>
<dbReference type="EMBL" id="CALNXK010000076">
    <property type="protein sequence ID" value="CAH3145561.1"/>
    <property type="molecule type" value="Genomic_DNA"/>
</dbReference>
<dbReference type="Gene3D" id="1.20.1250.20">
    <property type="entry name" value="MFS general substrate transporter like domains"/>
    <property type="match status" value="2"/>
</dbReference>
<sequence>MALDIDQVLEQIGSIGRYQIRFISAMCYLGFFVSGFQTMIMTFIATEPGWRCVTNSTLCNATGVYRPGDVGYNDRCDRKLPSSEWEYEDTFTSTVTEWDLICDKSILGSVSSSVIFAGWLLGNVLLGWISDRFSRRKPLYFTVCLAAVFGFAGAFSPLFWLFVSARFVVGFMLGGSGLVQFVLITELVGVQHRHSAGIISFFAWATSLMTIPLFAYFIRDWKLLNTVLSALGLPSLFFWWLIPESPRWLLVKGKIEQAEKGLAEIARFNRKEMPQEPLLAPVDGEKSSGGFRDLFATLKMSRITLVSWFGWFVNSMVYYGVSLSAPVLGGNMYLNFFLISALEVPANYATIFCNRKFGRKKTVIVPMVLAALASMGAVLLTRNDDETGFFVGRILMALTAKFFITVSFNAIYVFSAELFPTVVRNTGMGTSSGAGRIGSFCSSYIVWLTRIHPLLPYGIMGIGAFVAAMLCLTLAETKDQPTAELVRNGVNDVAVKELKDDLDREDEKMEFTSRLAAQIFSTNQRVYSVNREGKMAIIKFLVQVSVAVLLSLSIVDSCSLDSDCASSESIDLVRCCKGECLDKHNNCPLGTEDAIIALVFVCVVIVVAVCLIYCCCSCLRYRQHSTGKLRMRSAPPYQKLMNHSNETNVTNKGASSLRIDVVIMDADEILEEIGSFGFFQKRNAVFLGLIIFVLTFQTVSMVFIGGEPTWRCTANSSVCMQNATISPDDDYYKARCNMSSEDWEFTTEFTSIVTEWNLICGKEYFASLSQSMLFIGWIPGAFIIGRLSDKFGRRRVLFPAVFVVAVTSFASSFVPVFWLFLTLRGITGFFQGGVYITLYVLVIEFVGPKHRSFVGTLMWIFYTGSLMLLSGLAYGIREWRTLSIVISAPAFPLLIFWRWVPESCRWLIVHNKAEEAVKVFSSIASANNANLPDDKLHVEMREEAVNEGGFLDLFRTKTQCAKTLILWLCWFTNSMVYYGVLLSVGVLGGSLYLNFFLTSVIDIPSNLFVIWFMGWQRPILCKRFYGRKRALILCMTMAAVFCLIVSVIQELTDSGVTAVRIIFAVLGKFCINASFSTIYVFSTELLPTVIRNVGMGSMAVFDQTGASIAPFVVLLGKTHPVIPFAIMSGFAFTAGCLCGLLPETLGKHTLETLKDSTEMNSRQEGGTNDPLLTTPKDLGPRAI</sequence>
<organism evidence="8 9">
    <name type="scientific">Porites lobata</name>
    <dbReference type="NCBI Taxonomy" id="104759"/>
    <lineage>
        <taxon>Eukaryota</taxon>
        <taxon>Metazoa</taxon>
        <taxon>Cnidaria</taxon>
        <taxon>Anthozoa</taxon>
        <taxon>Hexacorallia</taxon>
        <taxon>Scleractinia</taxon>
        <taxon>Fungiina</taxon>
        <taxon>Poritidae</taxon>
        <taxon>Porites</taxon>
    </lineage>
</organism>
<feature type="transmembrane region" description="Helical" evidence="6">
    <location>
        <begin position="1093"/>
        <end position="1115"/>
    </location>
</feature>
<evidence type="ECO:0000256" key="2">
    <source>
        <dbReference type="ARBA" id="ARBA00022692"/>
    </source>
</evidence>
<proteinExistence type="predicted"/>
<dbReference type="PROSITE" id="PS00216">
    <property type="entry name" value="SUGAR_TRANSPORT_1"/>
    <property type="match status" value="1"/>
</dbReference>
<feature type="transmembrane region" description="Helical" evidence="6">
    <location>
        <begin position="992"/>
        <end position="1014"/>
    </location>
</feature>
<accession>A0ABN8PPM3</accession>
<feature type="transmembrane region" description="Helical" evidence="6">
    <location>
        <begin position="1030"/>
        <end position="1049"/>
    </location>
</feature>
<feature type="transmembrane region" description="Helical" evidence="6">
    <location>
        <begin position="684"/>
        <end position="704"/>
    </location>
</feature>
<keyword evidence="3 6" id="KW-1133">Transmembrane helix</keyword>
<feature type="transmembrane region" description="Helical" evidence="6">
    <location>
        <begin position="223"/>
        <end position="242"/>
    </location>
</feature>